<dbReference type="Proteomes" id="UP001465976">
    <property type="component" value="Unassembled WGS sequence"/>
</dbReference>
<reference evidence="2 3" key="1">
    <citation type="submission" date="2024-02" db="EMBL/GenBank/DDBJ databases">
        <title>A draft genome for the cacao thread blight pathogen Marasmius crinis-equi.</title>
        <authorList>
            <person name="Cohen S.P."/>
            <person name="Baruah I.K."/>
            <person name="Amoako-Attah I."/>
            <person name="Bukari Y."/>
            <person name="Meinhardt L.W."/>
            <person name="Bailey B.A."/>
        </authorList>
    </citation>
    <scope>NUCLEOTIDE SEQUENCE [LARGE SCALE GENOMIC DNA]</scope>
    <source>
        <strain evidence="2 3">GH-76</strain>
    </source>
</reference>
<sequence>MSSTPTLKRRHRQDLTLRKSFLDNVKTKFMSSISKLRENKTQQPCRIDSASNYDMHDSFHNHNAHILHPSPSKRRKTSIVRQTTHHIGTLPPEILAHIFVLGSFADPHFPVTVSHVCRFWRHLSLRTPSLWRTIHLSNRTPALREKMLRARACSLDIVIREFPSRPFNFYEVQRYMCFATAHLHRWRSLDIKISNYVPYLWNAALSECCSSHHSQAPTIEELSLVYRRNDDTKEFCLFSGYAPRLRRLTIDGLRLTWLPSLFCNLVYLDYTHHPFSTGNQAVNEIINALTVSSRLVELHLSYPTASNPRRNSRVASVAGKIRLSRLKTLSLRVESFDIPDELIQVAAALFTPNLVNLDFVDSFGRYASVGACRASFANLPMFLTLYSFPTSLRALRFDHRWYNEGIVPLLRPLVNLTTVVVRPEAGMDRIFYGSTKRRVKPRRQRVNCS</sequence>
<feature type="domain" description="F-box" evidence="1">
    <location>
        <begin position="88"/>
        <end position="136"/>
    </location>
</feature>
<dbReference type="Gene3D" id="3.80.10.10">
    <property type="entry name" value="Ribonuclease Inhibitor"/>
    <property type="match status" value="1"/>
</dbReference>
<name>A0ABR3FKX2_9AGAR</name>
<protein>
    <recommendedName>
        <fullName evidence="1">F-box domain-containing protein</fullName>
    </recommendedName>
</protein>
<evidence type="ECO:0000313" key="2">
    <source>
        <dbReference type="EMBL" id="KAL0576048.1"/>
    </source>
</evidence>
<organism evidence="2 3">
    <name type="scientific">Marasmius crinis-equi</name>
    <dbReference type="NCBI Taxonomy" id="585013"/>
    <lineage>
        <taxon>Eukaryota</taxon>
        <taxon>Fungi</taxon>
        <taxon>Dikarya</taxon>
        <taxon>Basidiomycota</taxon>
        <taxon>Agaricomycotina</taxon>
        <taxon>Agaricomycetes</taxon>
        <taxon>Agaricomycetidae</taxon>
        <taxon>Agaricales</taxon>
        <taxon>Marasmiineae</taxon>
        <taxon>Marasmiaceae</taxon>
        <taxon>Marasmius</taxon>
    </lineage>
</organism>
<accession>A0ABR3FKX2</accession>
<dbReference type="Gene3D" id="1.20.1280.50">
    <property type="match status" value="1"/>
</dbReference>
<proteinExistence type="predicted"/>
<dbReference type="SUPFAM" id="SSF81383">
    <property type="entry name" value="F-box domain"/>
    <property type="match status" value="1"/>
</dbReference>
<dbReference type="InterPro" id="IPR036047">
    <property type="entry name" value="F-box-like_dom_sf"/>
</dbReference>
<gene>
    <name evidence="2" type="ORF">V5O48_005929</name>
</gene>
<comment type="caution">
    <text evidence="2">The sequence shown here is derived from an EMBL/GenBank/DDBJ whole genome shotgun (WGS) entry which is preliminary data.</text>
</comment>
<dbReference type="SUPFAM" id="SSF52047">
    <property type="entry name" value="RNI-like"/>
    <property type="match status" value="1"/>
</dbReference>
<evidence type="ECO:0000313" key="3">
    <source>
        <dbReference type="Proteomes" id="UP001465976"/>
    </source>
</evidence>
<dbReference type="EMBL" id="JBAHYK010000251">
    <property type="protein sequence ID" value="KAL0576048.1"/>
    <property type="molecule type" value="Genomic_DNA"/>
</dbReference>
<evidence type="ECO:0000259" key="1">
    <source>
        <dbReference type="Pfam" id="PF12937"/>
    </source>
</evidence>
<dbReference type="InterPro" id="IPR001810">
    <property type="entry name" value="F-box_dom"/>
</dbReference>
<dbReference type="InterPro" id="IPR032675">
    <property type="entry name" value="LRR_dom_sf"/>
</dbReference>
<keyword evidence="3" id="KW-1185">Reference proteome</keyword>
<dbReference type="Pfam" id="PF12937">
    <property type="entry name" value="F-box-like"/>
    <property type="match status" value="1"/>
</dbReference>